<feature type="transmembrane region" description="Helical" evidence="6">
    <location>
        <begin position="112"/>
        <end position="131"/>
    </location>
</feature>
<proteinExistence type="inferred from homology"/>
<evidence type="ECO:0000256" key="2">
    <source>
        <dbReference type="ARBA" id="ARBA00009853"/>
    </source>
</evidence>
<feature type="domain" description="EamA" evidence="7">
    <location>
        <begin position="2"/>
        <end position="127"/>
    </location>
</feature>
<dbReference type="AlphaFoldDB" id="A0A4R6AUT2"/>
<feature type="transmembrane region" description="Helical" evidence="6">
    <location>
        <begin position="27"/>
        <end position="44"/>
    </location>
</feature>
<keyword evidence="4 6" id="KW-1133">Transmembrane helix</keyword>
<comment type="subcellular location">
    <subcellularLocation>
        <location evidence="1">Membrane</location>
        <topology evidence="1">Multi-pass membrane protein</topology>
    </subcellularLocation>
</comment>
<gene>
    <name evidence="8" type="ORF">E2L05_10625</name>
</gene>
<feature type="transmembrane region" description="Helical" evidence="6">
    <location>
        <begin position="87"/>
        <end position="105"/>
    </location>
</feature>
<dbReference type="EMBL" id="SMZO01000021">
    <property type="protein sequence ID" value="TDL87837.1"/>
    <property type="molecule type" value="Genomic_DNA"/>
</dbReference>
<protein>
    <submittedName>
        <fullName evidence="8">DMT family transporter</fullName>
    </submittedName>
</protein>
<feature type="domain" description="EamA" evidence="7">
    <location>
        <begin position="137"/>
        <end position="266"/>
    </location>
</feature>
<accession>A0A4R6AUT2</accession>
<feature type="transmembrane region" description="Helical" evidence="6">
    <location>
        <begin position="227"/>
        <end position="244"/>
    </location>
</feature>
<evidence type="ECO:0000259" key="7">
    <source>
        <dbReference type="Pfam" id="PF00892"/>
    </source>
</evidence>
<feature type="transmembrane region" description="Helical" evidence="6">
    <location>
        <begin position="167"/>
        <end position="188"/>
    </location>
</feature>
<feature type="transmembrane region" description="Helical" evidence="6">
    <location>
        <begin position="194"/>
        <end position="215"/>
    </location>
</feature>
<reference evidence="8 9" key="1">
    <citation type="submission" date="2019-03" db="EMBL/GenBank/DDBJ databases">
        <title>Rhodobacteraceae bacterium SM1902, a new member of the family Rhodobacteraceae isolated from Yantai.</title>
        <authorList>
            <person name="Sun Y."/>
        </authorList>
    </citation>
    <scope>NUCLEOTIDE SEQUENCE [LARGE SCALE GENOMIC DNA]</scope>
    <source>
        <strain evidence="8 9">SM1902</strain>
    </source>
</reference>
<evidence type="ECO:0000256" key="1">
    <source>
        <dbReference type="ARBA" id="ARBA00004141"/>
    </source>
</evidence>
<dbReference type="InterPro" id="IPR000620">
    <property type="entry name" value="EamA_dom"/>
</dbReference>
<keyword evidence="9" id="KW-1185">Reference proteome</keyword>
<keyword evidence="5 6" id="KW-0472">Membrane</keyword>
<evidence type="ECO:0000256" key="5">
    <source>
        <dbReference type="ARBA" id="ARBA00023136"/>
    </source>
</evidence>
<dbReference type="SUPFAM" id="SSF103481">
    <property type="entry name" value="Multidrug resistance efflux transporter EmrE"/>
    <property type="match status" value="2"/>
</dbReference>
<sequence>MMLTGLCFVGVQATVKAIGDAVPPSEAAFLRYALGLIFVLPMLGKLRAACLTRRDWMLFGVRGAIHGIGVIFWFYAMTRIPIAEVTAMNYLAPVVVTVGAALFLGERLAFRRIAAVLVALIGALIILRPGVRQIDPGHFAMLVTAGSFGASYLMAKFLSNRFGAEVIVVLLSLFVPIVLLPFAVSVWVTPSPTALAALLLVAAFATAGHYTMTLAFRAAPVSVTQPAVFLQLVWSVLVGVLLFGEPVDPYVVTGGGIVVAAISFIAWRESRLKRRTITPNPLQTKS</sequence>
<comment type="similarity">
    <text evidence="2">Belongs to the drug/metabolite transporter (DMT) superfamily. 10 TMS drug/metabolite exporter (DME) (TC 2.A.7.3) family.</text>
</comment>
<evidence type="ECO:0000313" key="9">
    <source>
        <dbReference type="Proteomes" id="UP000294562"/>
    </source>
</evidence>
<dbReference type="GO" id="GO:0016020">
    <property type="term" value="C:membrane"/>
    <property type="evidence" value="ECO:0007669"/>
    <property type="project" value="UniProtKB-SubCell"/>
</dbReference>
<feature type="transmembrane region" description="Helical" evidence="6">
    <location>
        <begin position="250"/>
        <end position="267"/>
    </location>
</feature>
<evidence type="ECO:0000256" key="6">
    <source>
        <dbReference type="SAM" id="Phobius"/>
    </source>
</evidence>
<evidence type="ECO:0000313" key="8">
    <source>
        <dbReference type="EMBL" id="TDL87837.1"/>
    </source>
</evidence>
<evidence type="ECO:0000256" key="4">
    <source>
        <dbReference type="ARBA" id="ARBA00022989"/>
    </source>
</evidence>
<dbReference type="Pfam" id="PF00892">
    <property type="entry name" value="EamA"/>
    <property type="match status" value="2"/>
</dbReference>
<dbReference type="Proteomes" id="UP000294562">
    <property type="component" value="Unassembled WGS sequence"/>
</dbReference>
<comment type="caution">
    <text evidence="8">The sequence shown here is derived from an EMBL/GenBank/DDBJ whole genome shotgun (WGS) entry which is preliminary data.</text>
</comment>
<name>A0A4R6AUT2_9RHOB</name>
<evidence type="ECO:0000256" key="3">
    <source>
        <dbReference type="ARBA" id="ARBA00022692"/>
    </source>
</evidence>
<keyword evidence="3 6" id="KW-0812">Transmembrane</keyword>
<organism evidence="8 9">
    <name type="scientific">Meridianimarinicoccus aquatilis</name>
    <dbReference type="NCBI Taxonomy" id="2552766"/>
    <lineage>
        <taxon>Bacteria</taxon>
        <taxon>Pseudomonadati</taxon>
        <taxon>Pseudomonadota</taxon>
        <taxon>Alphaproteobacteria</taxon>
        <taxon>Rhodobacterales</taxon>
        <taxon>Paracoccaceae</taxon>
        <taxon>Meridianimarinicoccus</taxon>
    </lineage>
</organism>
<dbReference type="Gene3D" id="1.10.3730.20">
    <property type="match status" value="2"/>
</dbReference>
<dbReference type="OrthoDB" id="7374604at2"/>
<dbReference type="PANTHER" id="PTHR22911">
    <property type="entry name" value="ACYL-MALONYL CONDENSING ENZYME-RELATED"/>
    <property type="match status" value="1"/>
</dbReference>
<feature type="transmembrane region" description="Helical" evidence="6">
    <location>
        <begin position="137"/>
        <end position="155"/>
    </location>
</feature>
<dbReference type="PANTHER" id="PTHR22911:SF6">
    <property type="entry name" value="SOLUTE CARRIER FAMILY 35 MEMBER G1"/>
    <property type="match status" value="1"/>
</dbReference>
<dbReference type="InterPro" id="IPR037185">
    <property type="entry name" value="EmrE-like"/>
</dbReference>
<feature type="transmembrane region" description="Helical" evidence="6">
    <location>
        <begin position="56"/>
        <end position="75"/>
    </location>
</feature>